<protein>
    <submittedName>
        <fullName evidence="2">Uncharacterized protein</fullName>
    </submittedName>
</protein>
<proteinExistence type="predicted"/>
<dbReference type="HOGENOM" id="CLU_2345939_0_0_6"/>
<gene>
    <name evidence="2" type="ORF">XOC_2257</name>
</gene>
<feature type="region of interest" description="Disordered" evidence="1">
    <location>
        <begin position="45"/>
        <end position="81"/>
    </location>
</feature>
<sequence length="97" mass="10386">MRAGGRHGLICGFYALATFWLFTLGVIWSAPIHVGRARDALTDCGTRRKPVHGGSMAASMPPTVPQSVRTPRQTVGRQSGEGLHVVWRTMGSGSDVP</sequence>
<dbReference type="EMBL" id="CP003057">
    <property type="protein sequence ID" value="AEQ96394.1"/>
    <property type="molecule type" value="Genomic_DNA"/>
</dbReference>
<reference evidence="2 3" key="1">
    <citation type="journal article" date="2011" name="J. Bacteriol.">
        <title>Two new complete genome sequences offer insight into host and tissue specificity of plant pathogenic Xanthomonas spp.</title>
        <authorList>
            <person name="Bogdanove A.J."/>
            <person name="Koebnik R."/>
            <person name="Lu H."/>
            <person name="Furutani A."/>
            <person name="Angiuoli S.V."/>
            <person name="Patil P.B."/>
            <person name="Van Sluys M.A."/>
            <person name="Ryan R.P."/>
            <person name="Meyer D.F."/>
            <person name="Han S.W."/>
            <person name="Aparna G."/>
            <person name="Rajaram M."/>
            <person name="Delcher A.L."/>
            <person name="Phillippy A.M."/>
            <person name="Puiu D."/>
            <person name="Schatz M.C."/>
            <person name="Shumway M."/>
            <person name="Sommer D.D."/>
            <person name="Trapnell C."/>
            <person name="Benahmed F."/>
            <person name="Dimitrov G."/>
            <person name="Madupu R."/>
            <person name="Radune D."/>
            <person name="Sullivan S."/>
            <person name="Jha G."/>
            <person name="Ishihara H."/>
            <person name="Lee S.W."/>
            <person name="Pandey A."/>
            <person name="Sharma V."/>
            <person name="Sriariyanun M."/>
            <person name="Szurek B."/>
            <person name="Vera-Cruz C.M."/>
            <person name="Dorman K.S."/>
            <person name="Ronald P.C."/>
            <person name="Verdier V."/>
            <person name="Dow J.M."/>
            <person name="Sonti R.V."/>
            <person name="Tsuge S."/>
            <person name="Brendel V.P."/>
            <person name="Rabinowicz P.D."/>
            <person name="Leach J.E."/>
            <person name="White F.F."/>
            <person name="Salzberg S.L."/>
        </authorList>
    </citation>
    <scope>NUCLEOTIDE SEQUENCE [LARGE SCALE GENOMIC DNA]</scope>
    <source>
        <strain evidence="2 3">BLS256</strain>
    </source>
</reference>
<dbReference type="Proteomes" id="UP000008851">
    <property type="component" value="Chromosome"/>
</dbReference>
<evidence type="ECO:0000313" key="2">
    <source>
        <dbReference type="EMBL" id="AEQ96394.1"/>
    </source>
</evidence>
<feature type="compositionally biased region" description="Polar residues" evidence="1">
    <location>
        <begin position="65"/>
        <end position="77"/>
    </location>
</feature>
<evidence type="ECO:0000313" key="3">
    <source>
        <dbReference type="Proteomes" id="UP000008851"/>
    </source>
</evidence>
<evidence type="ECO:0000256" key="1">
    <source>
        <dbReference type="SAM" id="MobiDB-lite"/>
    </source>
</evidence>
<dbReference type="KEGG" id="xor:XOC_2257"/>
<accession>G7TE69</accession>
<name>G7TE69_XANOB</name>
<dbReference type="AlphaFoldDB" id="G7TE69"/>
<organism evidence="2 3">
    <name type="scientific">Xanthomonas oryzae pv. oryzicola (strain BLS256)</name>
    <dbReference type="NCBI Taxonomy" id="383407"/>
    <lineage>
        <taxon>Bacteria</taxon>
        <taxon>Pseudomonadati</taxon>
        <taxon>Pseudomonadota</taxon>
        <taxon>Gammaproteobacteria</taxon>
        <taxon>Lysobacterales</taxon>
        <taxon>Lysobacteraceae</taxon>
        <taxon>Xanthomonas</taxon>
    </lineage>
</organism>